<gene>
    <name evidence="1" type="ORF">LJ657_37210</name>
</gene>
<sequence length="133" mass="14745">MTQQYLVGEASVLLSELQASGTDPLAVRELARLRHEAETGPVSELGSVALRALELTDHLCRQSLQRGDVPHFVRQCAGAAELREFCLCAQLLAEHDPSGAERRMSERLQRLSRAYPGPTIEEFFNWLVAVIST</sequence>
<comment type="caution">
    <text evidence="1">The sequence shown here is derived from an EMBL/GenBank/DDBJ whole genome shotgun (WGS) entry which is preliminary data.</text>
</comment>
<accession>A0A9Q3VY78</accession>
<protein>
    <submittedName>
        <fullName evidence="1">Uncharacterized protein</fullName>
    </submittedName>
</protein>
<proteinExistence type="predicted"/>
<reference evidence="1" key="1">
    <citation type="submission" date="2021-12" db="EMBL/GenBank/DDBJ databases">
        <authorList>
            <person name="Lee J.-H."/>
            <person name="Kim S.-B."/>
        </authorList>
    </citation>
    <scope>NUCLEOTIDE SEQUENCE</scope>
    <source>
        <strain evidence="1">NR30</strain>
    </source>
</reference>
<name>A0A9Q3VY78_9ACTN</name>
<evidence type="ECO:0000313" key="1">
    <source>
        <dbReference type="EMBL" id="MCD9879145.1"/>
    </source>
</evidence>
<dbReference type="RefSeq" id="WP_232653374.1">
    <property type="nucleotide sequence ID" value="NZ_JAJSBI010000026.1"/>
</dbReference>
<dbReference type="AlphaFoldDB" id="A0A9Q3VY78"/>
<dbReference type="Proteomes" id="UP001108029">
    <property type="component" value="Unassembled WGS sequence"/>
</dbReference>
<evidence type="ECO:0000313" key="2">
    <source>
        <dbReference type="Proteomes" id="UP001108029"/>
    </source>
</evidence>
<dbReference type="EMBL" id="JAJSBI010000026">
    <property type="protein sequence ID" value="MCD9879145.1"/>
    <property type="molecule type" value="Genomic_DNA"/>
</dbReference>
<keyword evidence="2" id="KW-1185">Reference proteome</keyword>
<organism evidence="1 2">
    <name type="scientific">Streptomyces guryensis</name>
    <dbReference type="NCBI Taxonomy" id="2886947"/>
    <lineage>
        <taxon>Bacteria</taxon>
        <taxon>Bacillati</taxon>
        <taxon>Actinomycetota</taxon>
        <taxon>Actinomycetes</taxon>
        <taxon>Kitasatosporales</taxon>
        <taxon>Streptomycetaceae</taxon>
        <taxon>Streptomyces</taxon>
    </lineage>
</organism>